<dbReference type="InterPro" id="IPR011335">
    <property type="entry name" value="Restrct_endonuc-II-like"/>
</dbReference>
<organism evidence="2 3">
    <name type="scientific">Candidatus Uhrbacteria bacterium GW2011_GWC1_41_20</name>
    <dbReference type="NCBI Taxonomy" id="1618983"/>
    <lineage>
        <taxon>Bacteria</taxon>
        <taxon>Candidatus Uhriibacteriota</taxon>
    </lineage>
</organism>
<dbReference type="EMBL" id="LCAW01000015">
    <property type="protein sequence ID" value="KKR98846.1"/>
    <property type="molecule type" value="Genomic_DNA"/>
</dbReference>
<evidence type="ECO:0000313" key="2">
    <source>
        <dbReference type="EMBL" id="KKR98846.1"/>
    </source>
</evidence>
<evidence type="ECO:0000259" key="1">
    <source>
        <dbReference type="Pfam" id="PF04480"/>
    </source>
</evidence>
<dbReference type="CDD" id="cd01038">
    <property type="entry name" value="Endonuclease_DUF559"/>
    <property type="match status" value="1"/>
</dbReference>
<evidence type="ECO:0000313" key="3">
    <source>
        <dbReference type="Proteomes" id="UP000033930"/>
    </source>
</evidence>
<dbReference type="Proteomes" id="UP000033930">
    <property type="component" value="Unassembled WGS sequence"/>
</dbReference>
<accession>A0A0G0VGT9</accession>
<protein>
    <recommendedName>
        <fullName evidence="1">DUF559 domain-containing protein</fullName>
    </recommendedName>
</protein>
<dbReference type="PANTHER" id="PTHR38590">
    <property type="entry name" value="BLL0828 PROTEIN"/>
    <property type="match status" value="1"/>
</dbReference>
<name>A0A0G0VGT9_9BACT</name>
<dbReference type="InterPro" id="IPR047216">
    <property type="entry name" value="Endonuclease_DUF559_bact"/>
</dbReference>
<reference evidence="2 3" key="1">
    <citation type="journal article" date="2015" name="Nature">
        <title>rRNA introns, odd ribosomes, and small enigmatic genomes across a large radiation of phyla.</title>
        <authorList>
            <person name="Brown C.T."/>
            <person name="Hug L.A."/>
            <person name="Thomas B.C."/>
            <person name="Sharon I."/>
            <person name="Castelle C.J."/>
            <person name="Singh A."/>
            <person name="Wilkins M.J."/>
            <person name="Williams K.H."/>
            <person name="Banfield J.F."/>
        </authorList>
    </citation>
    <scope>NUCLEOTIDE SEQUENCE [LARGE SCALE GENOMIC DNA]</scope>
</reference>
<dbReference type="AlphaFoldDB" id="A0A0G0VGT9"/>
<sequence>MFIFNRKEYKDRRKYLRGNSSKAEIRLWGYLSKSKTECKFRRQHSIGNYIVDFYCPNKKLVIEVDGDSHFEESQQIYDQERTEYLNALELRVIRFTNDRIFDDIEAVIDQIQEELNS</sequence>
<gene>
    <name evidence="2" type="ORF">UU50_C0015G0015</name>
</gene>
<dbReference type="Gene3D" id="3.40.960.10">
    <property type="entry name" value="VSR Endonuclease"/>
    <property type="match status" value="1"/>
</dbReference>
<comment type="caution">
    <text evidence="2">The sequence shown here is derived from an EMBL/GenBank/DDBJ whole genome shotgun (WGS) entry which is preliminary data.</text>
</comment>
<dbReference type="InterPro" id="IPR007569">
    <property type="entry name" value="DUF559"/>
</dbReference>
<dbReference type="PANTHER" id="PTHR38590:SF1">
    <property type="entry name" value="BLL0828 PROTEIN"/>
    <property type="match status" value="1"/>
</dbReference>
<feature type="domain" description="DUF559" evidence="1">
    <location>
        <begin position="9"/>
        <end position="115"/>
    </location>
</feature>
<proteinExistence type="predicted"/>
<dbReference type="Pfam" id="PF04480">
    <property type="entry name" value="DUF559"/>
    <property type="match status" value="1"/>
</dbReference>
<dbReference type="SUPFAM" id="SSF52980">
    <property type="entry name" value="Restriction endonuclease-like"/>
    <property type="match status" value="1"/>
</dbReference>